<evidence type="ECO:0000256" key="1">
    <source>
        <dbReference type="SAM" id="MobiDB-lite"/>
    </source>
</evidence>
<organism evidence="3">
    <name type="scientific">Neobodo designis</name>
    <name type="common">Flagellated protozoan</name>
    <name type="synonym">Bodo designis</name>
    <dbReference type="NCBI Taxonomy" id="312471"/>
    <lineage>
        <taxon>Eukaryota</taxon>
        <taxon>Discoba</taxon>
        <taxon>Euglenozoa</taxon>
        <taxon>Kinetoplastea</taxon>
        <taxon>Metakinetoplastina</taxon>
        <taxon>Neobodonida</taxon>
        <taxon>Neobodo</taxon>
    </lineage>
</organism>
<dbReference type="PANTHER" id="PTHR42912:SF15">
    <property type="entry name" value="METHYLTRANSFERASE TYPE 11 DOMAIN-CONTAINING PROTEIN"/>
    <property type="match status" value="1"/>
</dbReference>
<evidence type="ECO:0000259" key="2">
    <source>
        <dbReference type="Pfam" id="PF08241"/>
    </source>
</evidence>
<dbReference type="Gene3D" id="3.40.50.150">
    <property type="entry name" value="Vaccinia Virus protein VP39"/>
    <property type="match status" value="1"/>
</dbReference>
<feature type="compositionally biased region" description="Basic and acidic residues" evidence="1">
    <location>
        <begin position="32"/>
        <end position="43"/>
    </location>
</feature>
<dbReference type="InterPro" id="IPR029063">
    <property type="entry name" value="SAM-dependent_MTases_sf"/>
</dbReference>
<dbReference type="InterPro" id="IPR013216">
    <property type="entry name" value="Methyltransf_11"/>
</dbReference>
<dbReference type="CDD" id="cd02440">
    <property type="entry name" value="AdoMet_MTases"/>
    <property type="match status" value="1"/>
</dbReference>
<reference evidence="3" key="1">
    <citation type="submission" date="2021-01" db="EMBL/GenBank/DDBJ databases">
        <authorList>
            <person name="Corre E."/>
            <person name="Pelletier E."/>
            <person name="Niang G."/>
            <person name="Scheremetjew M."/>
            <person name="Finn R."/>
            <person name="Kale V."/>
            <person name="Holt S."/>
            <person name="Cochrane G."/>
            <person name="Meng A."/>
            <person name="Brown T."/>
            <person name="Cohen L."/>
        </authorList>
    </citation>
    <scope>NUCLEOTIDE SEQUENCE</scope>
    <source>
        <strain evidence="3">CCAP 1951/1</strain>
    </source>
</reference>
<name>A0A7S1Q1I5_NEODS</name>
<gene>
    <name evidence="3" type="ORF">NDES1114_LOCUS14290</name>
</gene>
<protein>
    <recommendedName>
        <fullName evidence="2">Methyltransferase type 11 domain-containing protein</fullName>
    </recommendedName>
</protein>
<dbReference type="Pfam" id="PF08241">
    <property type="entry name" value="Methyltransf_11"/>
    <property type="match status" value="1"/>
</dbReference>
<dbReference type="EMBL" id="HBGF01021659">
    <property type="protein sequence ID" value="CAD9115178.1"/>
    <property type="molecule type" value="Transcribed_RNA"/>
</dbReference>
<feature type="domain" description="Methyltransferase type 11" evidence="2">
    <location>
        <begin position="207"/>
        <end position="303"/>
    </location>
</feature>
<dbReference type="GO" id="GO:0008757">
    <property type="term" value="F:S-adenosylmethionine-dependent methyltransferase activity"/>
    <property type="evidence" value="ECO:0007669"/>
    <property type="project" value="InterPro"/>
</dbReference>
<dbReference type="PANTHER" id="PTHR42912">
    <property type="entry name" value="METHYLTRANSFERASE"/>
    <property type="match status" value="1"/>
</dbReference>
<evidence type="ECO:0000313" key="3">
    <source>
        <dbReference type="EMBL" id="CAD9115178.1"/>
    </source>
</evidence>
<proteinExistence type="predicted"/>
<dbReference type="InterPro" id="IPR050508">
    <property type="entry name" value="Methyltransf_Superfamily"/>
</dbReference>
<dbReference type="SUPFAM" id="SSF53335">
    <property type="entry name" value="S-adenosyl-L-methionine-dependent methyltransferases"/>
    <property type="match status" value="1"/>
</dbReference>
<accession>A0A7S1Q1I5</accession>
<sequence length="388" mass="44575">MLRCRVPSLVFAGVHANAKRFCASQTASDGSKKEAAAAAEKEAAQQGEAGSSDSLEVKDAVAGDGKYKRVVSREFDDTIVEKYSKAALEREGRADRIESEDFNEDTSYVPVLMRPGQKNVYDYTDDIPADIKPLYSHQPYQQREYIRGHRERAERPLWKQLLRYGAGIGFFGMLASVVEFTRIWLSQPQEVARLRLQILENSYGKVLELGAGHGLNIGSFPYPVHEVVMVDQSQQLLDKLHYRIPKTAYPKYSTCQDRAERLENFADGEFDCVIDMFGLCHYRDPVLALRQMQRVVKPTGTILLLEHGRSPYPPINWVLDYFADRHTMHTHGCLWNLPLREYFKEARLVVRELEQFHYGTTYYCIAHPEVLDEEAMKFVPKRDQMVIR</sequence>
<dbReference type="AlphaFoldDB" id="A0A7S1Q1I5"/>
<feature type="region of interest" description="Disordered" evidence="1">
    <location>
        <begin position="32"/>
        <end position="57"/>
    </location>
</feature>